<dbReference type="PANTHER" id="PTHR31511:SF12">
    <property type="entry name" value="RHO TERMINATION FACTOR N-TERMINAL DOMAIN-CONTAINING PROTEIN"/>
    <property type="match status" value="1"/>
</dbReference>
<dbReference type="Proteomes" id="UP000078492">
    <property type="component" value="Unassembled WGS sequence"/>
</dbReference>
<dbReference type="STRING" id="471704.A0A151J1U2"/>
<name>A0A151J1U2_9HYME</name>
<evidence type="ECO:0000313" key="1">
    <source>
        <dbReference type="EMBL" id="KYN15800.1"/>
    </source>
</evidence>
<dbReference type="PANTHER" id="PTHR31511">
    <property type="entry name" value="PROTEIN CBG23764"/>
    <property type="match status" value="1"/>
</dbReference>
<reference evidence="1 2" key="1">
    <citation type="submission" date="2015-09" db="EMBL/GenBank/DDBJ databases">
        <title>Trachymyrmex cornetzi WGS genome.</title>
        <authorList>
            <person name="Nygaard S."/>
            <person name="Hu H."/>
            <person name="Boomsma J."/>
            <person name="Zhang G."/>
        </authorList>
    </citation>
    <scope>NUCLEOTIDE SEQUENCE [LARGE SCALE GENOMIC DNA]</scope>
    <source>
        <strain evidence="1">Tcor2-1</strain>
        <tissue evidence="1">Whole body</tissue>
    </source>
</reference>
<dbReference type="AlphaFoldDB" id="A0A151J1U2"/>
<feature type="non-terminal residue" evidence="1">
    <location>
        <position position="1"/>
    </location>
</feature>
<keyword evidence="2" id="KW-1185">Reference proteome</keyword>
<gene>
    <name evidence="1" type="ORF">ALC57_11972</name>
</gene>
<protein>
    <submittedName>
        <fullName evidence="1">Uncharacterized protein</fullName>
    </submittedName>
</protein>
<evidence type="ECO:0000313" key="2">
    <source>
        <dbReference type="Proteomes" id="UP000078492"/>
    </source>
</evidence>
<proteinExistence type="predicted"/>
<organism evidence="1 2">
    <name type="scientific">Trachymyrmex cornetzi</name>
    <dbReference type="NCBI Taxonomy" id="471704"/>
    <lineage>
        <taxon>Eukaryota</taxon>
        <taxon>Metazoa</taxon>
        <taxon>Ecdysozoa</taxon>
        <taxon>Arthropoda</taxon>
        <taxon>Hexapoda</taxon>
        <taxon>Insecta</taxon>
        <taxon>Pterygota</taxon>
        <taxon>Neoptera</taxon>
        <taxon>Endopterygota</taxon>
        <taxon>Hymenoptera</taxon>
        <taxon>Apocrita</taxon>
        <taxon>Aculeata</taxon>
        <taxon>Formicoidea</taxon>
        <taxon>Formicidae</taxon>
        <taxon>Myrmicinae</taxon>
        <taxon>Trachymyrmex</taxon>
    </lineage>
</organism>
<dbReference type="EMBL" id="KQ980497">
    <property type="protein sequence ID" value="KYN15800.1"/>
    <property type="molecule type" value="Genomic_DNA"/>
</dbReference>
<sequence length="248" mass="27990">RNPISYRISAGSFLSTSLEKLASYLNKDKLKITWSEFFNLSAEDFDHLTGKSILLYEYIDCIEKLEETELPSRELFCSLLTCDTVSEGDYAHAVNIWQSYGLDPAYYYTLPGFTWNAILKHTHINPDRQIHPRGILLSGNFELLTDVDMVLFIEPGIRGGLNQCSHSDLSFCPTREKPSAENHLRVLYYAIDVTVFLILTKSSATENGHMCDVTMHIVSATFTSCAKNSKRTLPPPLRSGDDDDDDGF</sequence>
<accession>A0A151J1U2</accession>